<evidence type="ECO:0000256" key="1">
    <source>
        <dbReference type="SAM" id="MobiDB-lite"/>
    </source>
</evidence>
<name>A0A263CXE4_9PSEU</name>
<dbReference type="Proteomes" id="UP000242444">
    <property type="component" value="Unassembled WGS sequence"/>
</dbReference>
<dbReference type="Pfam" id="PF15567">
    <property type="entry name" value="Imm35"/>
    <property type="match status" value="1"/>
</dbReference>
<accession>A0A263CXE4</accession>
<protein>
    <recommendedName>
        <fullName evidence="6">Tox-PL domain-containing protein</fullName>
    </recommendedName>
</protein>
<organism evidence="4 5">
    <name type="scientific">Amycolatopsis antarctica</name>
    <dbReference type="NCBI Taxonomy" id="1854586"/>
    <lineage>
        <taxon>Bacteria</taxon>
        <taxon>Bacillati</taxon>
        <taxon>Actinomycetota</taxon>
        <taxon>Actinomycetes</taxon>
        <taxon>Pseudonocardiales</taxon>
        <taxon>Pseudonocardiaceae</taxon>
        <taxon>Amycolatopsis</taxon>
    </lineage>
</organism>
<dbReference type="EMBL" id="NKYE01000017">
    <property type="protein sequence ID" value="OZM70820.1"/>
    <property type="molecule type" value="Genomic_DNA"/>
</dbReference>
<proteinExistence type="predicted"/>
<dbReference type="Pfam" id="PF15644">
    <property type="entry name" value="Gln_amidase"/>
    <property type="match status" value="1"/>
</dbReference>
<evidence type="ECO:0000313" key="4">
    <source>
        <dbReference type="EMBL" id="OZM70820.1"/>
    </source>
</evidence>
<dbReference type="InterPro" id="IPR028908">
    <property type="entry name" value="Tox-PL_dom"/>
</dbReference>
<feature type="domain" description="Tox-PL" evidence="3">
    <location>
        <begin position="115"/>
        <end position="220"/>
    </location>
</feature>
<sequence>MHGRAASARGRTPPADTRRHEERGVNVFAERARAWLTGTYGDLVVLADRKPIRVSAHAEYFGCRHADAREPMLASTICVPKDGRDPFPVANAEPLDEATNLDFSPGEPGPWRWRTNARNCVVAMDAVVDGRPASAARWQPADEAPGWWDRLLSGHFSTAEVSSCSSWAQVRQAVADGGPGTRGVVWLRRALDGRELTGHLLYAWHDEETGQALVFDPQLGAEATTNDREVDSLLLARFHRPTDTSGAEQGKPWEAAAEDFPAAVAKARGWLDLVHGGRTVLVAPEPDDETRRGWLFACTTKRYLETGDWREQMLDAALLVPKAVGEIPFGLPNRDPWTWLQDWDHGVVGLPSPPETEPGPPAWFAALTDRIGTPEGARAHPHWTGVLAELNDLAVDSMALIWLRRRDLRERETVGRLLWATKTETGVRVFDPTAAEGAPPVDDDPFELRVFRVKTPSGSAARVNPVMTPNR</sequence>
<reference evidence="4 5" key="1">
    <citation type="submission" date="2017-07" db="EMBL/GenBank/DDBJ databases">
        <title>Amycolatopsis antarcticus sp. nov., isolated from the surface of an Antarcticus brown macroalga.</title>
        <authorList>
            <person name="Wang J."/>
            <person name="Leiva S."/>
            <person name="Huang J."/>
            <person name="Huang Y."/>
        </authorList>
    </citation>
    <scope>NUCLEOTIDE SEQUENCE [LARGE SCALE GENOMIC DNA]</scope>
    <source>
        <strain evidence="4 5">AU-G6</strain>
    </source>
</reference>
<dbReference type="OrthoDB" id="3681146at2"/>
<evidence type="ECO:0008006" key="6">
    <source>
        <dbReference type="Google" id="ProtNLM"/>
    </source>
</evidence>
<keyword evidence="5" id="KW-1185">Reference proteome</keyword>
<feature type="region of interest" description="Disordered" evidence="1">
    <location>
        <begin position="1"/>
        <end position="23"/>
    </location>
</feature>
<feature type="domain" description="Immunity protein 35" evidence="2">
    <location>
        <begin position="262"/>
        <end position="345"/>
    </location>
</feature>
<evidence type="ECO:0000259" key="2">
    <source>
        <dbReference type="Pfam" id="PF15567"/>
    </source>
</evidence>
<evidence type="ECO:0000313" key="5">
    <source>
        <dbReference type="Proteomes" id="UP000242444"/>
    </source>
</evidence>
<gene>
    <name evidence="4" type="ORF">CFN78_23155</name>
</gene>
<dbReference type="InParanoid" id="A0A263CXE4"/>
<comment type="caution">
    <text evidence="4">The sequence shown here is derived from an EMBL/GenBank/DDBJ whole genome shotgun (WGS) entry which is preliminary data.</text>
</comment>
<dbReference type="InterPro" id="IPR029082">
    <property type="entry name" value="Imm35"/>
</dbReference>
<dbReference type="AlphaFoldDB" id="A0A263CXE4"/>
<evidence type="ECO:0000259" key="3">
    <source>
        <dbReference type="Pfam" id="PF15644"/>
    </source>
</evidence>